<keyword evidence="4" id="KW-1185">Reference proteome</keyword>
<feature type="compositionally biased region" description="Gly residues" evidence="2">
    <location>
        <begin position="201"/>
        <end position="211"/>
    </location>
</feature>
<dbReference type="GO" id="GO:0008270">
    <property type="term" value="F:zinc ion binding"/>
    <property type="evidence" value="ECO:0007669"/>
    <property type="project" value="InterPro"/>
</dbReference>
<feature type="compositionally biased region" description="Basic residues" evidence="2">
    <location>
        <begin position="170"/>
        <end position="179"/>
    </location>
</feature>
<dbReference type="CDD" id="cd00067">
    <property type="entry name" value="GAL4"/>
    <property type="match status" value="1"/>
</dbReference>
<feature type="compositionally biased region" description="Polar residues" evidence="2">
    <location>
        <begin position="53"/>
        <end position="63"/>
    </location>
</feature>
<dbReference type="OrthoDB" id="4345476at2759"/>
<dbReference type="InterPro" id="IPR001138">
    <property type="entry name" value="Zn2Cys6_DnaBD"/>
</dbReference>
<dbReference type="GO" id="GO:0000981">
    <property type="term" value="F:DNA-binding transcription factor activity, RNA polymerase II-specific"/>
    <property type="evidence" value="ECO:0007669"/>
    <property type="project" value="InterPro"/>
</dbReference>
<dbReference type="Proteomes" id="UP000738349">
    <property type="component" value="Unassembled WGS sequence"/>
</dbReference>
<feature type="compositionally biased region" description="Basic and acidic residues" evidence="2">
    <location>
        <begin position="269"/>
        <end position="287"/>
    </location>
</feature>
<evidence type="ECO:0000256" key="1">
    <source>
        <dbReference type="ARBA" id="ARBA00023242"/>
    </source>
</evidence>
<dbReference type="AlphaFoldDB" id="A0A9P9DUU5"/>
<gene>
    <name evidence="3" type="ORF">EDB81DRAFT_910441</name>
</gene>
<evidence type="ECO:0000313" key="4">
    <source>
        <dbReference type="Proteomes" id="UP000738349"/>
    </source>
</evidence>
<sequence length="685" mass="76011">MMLYPTPIAPGQSEQRQNSCDERSVPRTDKASRPCKMDSDSIRHRRMTAWSKRASSGLQQPINEGQGCRREGQPVIESCESWRSWPRREAARSWIRWPLSRTRLRTSLSTTFIGDSATSSIRPCNGLLSMNTLLTLLTDEKSQKTQCDGSRPCRRCARLKIPCLRDRPYRPRGRPRKFHGSPARRTSAPSPTEEADSQVGAGTGTETGPGVPGAVVVTASHRWQADENLVWTVSDAPAGQSEQSSEYTIEINEPILVDAQAGIDRDIGEQQDRENESDHADDGDGAGHDTPYTNDDLESVSNTSSRLQRPASTELVAAWPITDHHSASTCTQTALDHDTAQALLRLMLSDAEKLGIFEILNHPQLRVALDMYGLVDTGPYSQELSLALLAIAIELEPSCLPSFLHDGRDILIDTLRVEFLTRVPTMARKTSDLSLSQCVSLVLASYTISKSGKVYPELTTRCESIGHIHPLPGPILIMSSVGRAIHLQAVLLQTVLNSPRDIDSTDGIRDSLEQFFLDFPPNMLEFSSIKFVYQLEAMIWFHEYAILLGEVSRVCRTPIIFLPDDLTTDFPNTSATRPKPTKAFPSNSLLYQLFIIDHSFSSVAVPLLHRSRHIKHGSSLYPDSYQILQASLVEIARYRWSVDGCGISRVAGIVGDRILRIQLSDEEVSKDYAHPMPDSVSAVSI</sequence>
<feature type="region of interest" description="Disordered" evidence="2">
    <location>
        <begin position="269"/>
        <end position="308"/>
    </location>
</feature>
<dbReference type="EMBL" id="JAGMUV010000020">
    <property type="protein sequence ID" value="KAH7125803.1"/>
    <property type="molecule type" value="Genomic_DNA"/>
</dbReference>
<feature type="compositionally biased region" description="Polar residues" evidence="2">
    <location>
        <begin position="299"/>
        <end position="308"/>
    </location>
</feature>
<reference evidence="3" key="1">
    <citation type="journal article" date="2021" name="Nat. Commun.">
        <title>Genetic determinants of endophytism in the Arabidopsis root mycobiome.</title>
        <authorList>
            <person name="Mesny F."/>
            <person name="Miyauchi S."/>
            <person name="Thiergart T."/>
            <person name="Pickel B."/>
            <person name="Atanasova L."/>
            <person name="Karlsson M."/>
            <person name="Huettel B."/>
            <person name="Barry K.W."/>
            <person name="Haridas S."/>
            <person name="Chen C."/>
            <person name="Bauer D."/>
            <person name="Andreopoulos W."/>
            <person name="Pangilinan J."/>
            <person name="LaButti K."/>
            <person name="Riley R."/>
            <person name="Lipzen A."/>
            <person name="Clum A."/>
            <person name="Drula E."/>
            <person name="Henrissat B."/>
            <person name="Kohler A."/>
            <person name="Grigoriev I.V."/>
            <person name="Martin F.M."/>
            <person name="Hacquard S."/>
        </authorList>
    </citation>
    <scope>NUCLEOTIDE SEQUENCE</scope>
    <source>
        <strain evidence="3">MPI-CAGE-AT-0147</strain>
    </source>
</reference>
<feature type="region of interest" description="Disordered" evidence="2">
    <location>
        <begin position="1"/>
        <end position="70"/>
    </location>
</feature>
<accession>A0A9P9DUU5</accession>
<feature type="compositionally biased region" description="Basic and acidic residues" evidence="2">
    <location>
        <begin position="19"/>
        <end position="42"/>
    </location>
</feature>
<evidence type="ECO:0000313" key="3">
    <source>
        <dbReference type="EMBL" id="KAH7125803.1"/>
    </source>
</evidence>
<keyword evidence="1" id="KW-0539">Nucleus</keyword>
<proteinExistence type="predicted"/>
<feature type="region of interest" description="Disordered" evidence="2">
    <location>
        <begin position="167"/>
        <end position="213"/>
    </location>
</feature>
<name>A0A9P9DUU5_9HYPO</name>
<evidence type="ECO:0008006" key="5">
    <source>
        <dbReference type="Google" id="ProtNLM"/>
    </source>
</evidence>
<comment type="caution">
    <text evidence="3">The sequence shown here is derived from an EMBL/GenBank/DDBJ whole genome shotgun (WGS) entry which is preliminary data.</text>
</comment>
<protein>
    <recommendedName>
        <fullName evidence="5">Zn(2)-C6 fungal-type domain-containing protein</fullName>
    </recommendedName>
</protein>
<organism evidence="3 4">
    <name type="scientific">Dactylonectria macrodidyma</name>
    <dbReference type="NCBI Taxonomy" id="307937"/>
    <lineage>
        <taxon>Eukaryota</taxon>
        <taxon>Fungi</taxon>
        <taxon>Dikarya</taxon>
        <taxon>Ascomycota</taxon>
        <taxon>Pezizomycotina</taxon>
        <taxon>Sordariomycetes</taxon>
        <taxon>Hypocreomycetidae</taxon>
        <taxon>Hypocreales</taxon>
        <taxon>Nectriaceae</taxon>
        <taxon>Dactylonectria</taxon>
    </lineage>
</organism>
<evidence type="ECO:0000256" key="2">
    <source>
        <dbReference type="SAM" id="MobiDB-lite"/>
    </source>
</evidence>